<dbReference type="InterPro" id="IPR058532">
    <property type="entry name" value="YjbR/MT2646/Rv2570-like"/>
</dbReference>
<dbReference type="EMBL" id="JALBWM010000104">
    <property type="protein sequence ID" value="MCO1336093.1"/>
    <property type="molecule type" value="Genomic_DNA"/>
</dbReference>
<protein>
    <submittedName>
        <fullName evidence="1">MmcQ/YjbR family DNA-binding protein</fullName>
    </submittedName>
</protein>
<organism evidence="1 2">
    <name type="scientific">Microbulbifer okhotskensis</name>
    <dbReference type="NCBI Taxonomy" id="2926617"/>
    <lineage>
        <taxon>Bacteria</taxon>
        <taxon>Pseudomonadati</taxon>
        <taxon>Pseudomonadota</taxon>
        <taxon>Gammaproteobacteria</taxon>
        <taxon>Cellvibrionales</taxon>
        <taxon>Microbulbiferaceae</taxon>
        <taxon>Microbulbifer</taxon>
    </lineage>
</organism>
<dbReference type="AlphaFoldDB" id="A0A9X2EV55"/>
<evidence type="ECO:0000313" key="1">
    <source>
        <dbReference type="EMBL" id="MCO1336093.1"/>
    </source>
</evidence>
<reference evidence="1" key="1">
    <citation type="journal article" date="2022" name="Arch. Microbiol.">
        <title>Microbulbifer okhotskensis sp. nov., isolated from a deep bottom sediment of the Okhotsk Sea.</title>
        <authorList>
            <person name="Romanenko L."/>
            <person name="Kurilenko V."/>
            <person name="Otstavnykh N."/>
            <person name="Velansky P."/>
            <person name="Isaeva M."/>
            <person name="Mikhailov V."/>
        </authorList>
    </citation>
    <scope>NUCLEOTIDE SEQUENCE</scope>
    <source>
        <strain evidence="1">OS29</strain>
    </source>
</reference>
<dbReference type="InterPro" id="IPR007351">
    <property type="entry name" value="YjbR"/>
</dbReference>
<dbReference type="RefSeq" id="WP_252471474.1">
    <property type="nucleotide sequence ID" value="NZ_JALBWM010000104.1"/>
</dbReference>
<name>A0A9X2EV55_9GAMM</name>
<sequence>MQKSILREYILSRPEAIEDFPFGPDVAVFKVKGRMFATLSCYRGVDASNLKCDPDEAQALRDIFPGVIPGYHMNKKHWNTVLLDGTVPDYEIERMLDRSYGLVVKGLRKMERKSLELAYGTEVLYR</sequence>
<dbReference type="Proteomes" id="UP001139028">
    <property type="component" value="Unassembled WGS sequence"/>
</dbReference>
<dbReference type="GO" id="GO:0003677">
    <property type="term" value="F:DNA binding"/>
    <property type="evidence" value="ECO:0007669"/>
    <property type="project" value="UniProtKB-KW"/>
</dbReference>
<keyword evidence="1" id="KW-0238">DNA-binding</keyword>
<gene>
    <name evidence="1" type="ORF">MO867_17315</name>
</gene>
<dbReference type="PANTHER" id="PTHR35145:SF1">
    <property type="entry name" value="CYTOPLASMIC PROTEIN"/>
    <property type="match status" value="1"/>
</dbReference>
<evidence type="ECO:0000313" key="2">
    <source>
        <dbReference type="Proteomes" id="UP001139028"/>
    </source>
</evidence>
<dbReference type="SUPFAM" id="SSF142906">
    <property type="entry name" value="YjbR-like"/>
    <property type="match status" value="1"/>
</dbReference>
<proteinExistence type="predicted"/>
<keyword evidence="2" id="KW-1185">Reference proteome</keyword>
<comment type="caution">
    <text evidence="1">The sequence shown here is derived from an EMBL/GenBank/DDBJ whole genome shotgun (WGS) entry which is preliminary data.</text>
</comment>
<dbReference type="Pfam" id="PF04237">
    <property type="entry name" value="YjbR"/>
    <property type="match status" value="1"/>
</dbReference>
<accession>A0A9X2EV55</accession>
<dbReference type="InterPro" id="IPR038056">
    <property type="entry name" value="YjbR-like_sf"/>
</dbReference>
<dbReference type="PANTHER" id="PTHR35145">
    <property type="entry name" value="CYTOPLASMIC PROTEIN-RELATED"/>
    <property type="match status" value="1"/>
</dbReference>
<dbReference type="Gene3D" id="3.90.1150.30">
    <property type="match status" value="1"/>
</dbReference>